<dbReference type="RefSeq" id="WP_043918633.1">
    <property type="nucleotide sequence ID" value="NZ_FZPF01000003.1"/>
</dbReference>
<name>A0A0D1D938_9RHOB</name>
<dbReference type="AlphaFoldDB" id="A0A0D1D938"/>
<keyword evidence="3" id="KW-1185">Reference proteome</keyword>
<feature type="domain" description="DUF6455" evidence="1">
    <location>
        <begin position="10"/>
        <end position="90"/>
    </location>
</feature>
<evidence type="ECO:0000313" key="3">
    <source>
        <dbReference type="Proteomes" id="UP000032232"/>
    </source>
</evidence>
<organism evidence="2 3">
    <name type="scientific">Jannaschia aquimarina</name>
    <dbReference type="NCBI Taxonomy" id="935700"/>
    <lineage>
        <taxon>Bacteria</taxon>
        <taxon>Pseudomonadati</taxon>
        <taxon>Pseudomonadota</taxon>
        <taxon>Alphaproteobacteria</taxon>
        <taxon>Rhodobacterales</taxon>
        <taxon>Roseobacteraceae</taxon>
        <taxon>Jannaschia</taxon>
    </lineage>
</organism>
<dbReference type="InterPro" id="IPR045601">
    <property type="entry name" value="DUF6455"/>
</dbReference>
<reference evidence="2 3" key="1">
    <citation type="submission" date="2015-02" db="EMBL/GenBank/DDBJ databases">
        <title>Genome Sequence of Jannaschia aquimarina DSM28248, a member of the Roseobacter clade.</title>
        <authorList>
            <person name="Voget S."/>
            <person name="Daniel R."/>
        </authorList>
    </citation>
    <scope>NUCLEOTIDE SEQUENCE [LARGE SCALE GENOMIC DNA]</scope>
    <source>
        <strain evidence="2 3">GSW-M26</strain>
    </source>
</reference>
<proteinExistence type="predicted"/>
<dbReference type="STRING" id="935700.jaqu_18050"/>
<gene>
    <name evidence="2" type="ORF">jaqu_18050</name>
</gene>
<accession>A0A0D1D938</accession>
<protein>
    <recommendedName>
        <fullName evidence="1">DUF6455 domain-containing protein</fullName>
    </recommendedName>
</protein>
<sequence>MTTSTRPRALGKTRPHLELVRTMARATGADLQAAFDDGRLSAEAWADTIQRCRGCSDPKGCRKWLSRVEWGAQTPPDMCRNAELMKELAADAMAVVKEDQTRDPHRS</sequence>
<dbReference type="Proteomes" id="UP000032232">
    <property type="component" value="Unassembled WGS sequence"/>
</dbReference>
<comment type="caution">
    <text evidence="2">The sequence shown here is derived from an EMBL/GenBank/DDBJ whole genome shotgun (WGS) entry which is preliminary data.</text>
</comment>
<dbReference type="OrthoDB" id="7689275at2"/>
<dbReference type="Pfam" id="PF20056">
    <property type="entry name" value="DUF6455"/>
    <property type="match status" value="1"/>
</dbReference>
<evidence type="ECO:0000313" key="2">
    <source>
        <dbReference type="EMBL" id="KIT16418.1"/>
    </source>
</evidence>
<dbReference type="EMBL" id="JYFE01000034">
    <property type="protein sequence ID" value="KIT16418.1"/>
    <property type="molecule type" value="Genomic_DNA"/>
</dbReference>
<evidence type="ECO:0000259" key="1">
    <source>
        <dbReference type="Pfam" id="PF20056"/>
    </source>
</evidence>